<evidence type="ECO:0000256" key="2">
    <source>
        <dbReference type="PROSITE-ProRule" id="PRU00335"/>
    </source>
</evidence>
<dbReference type="PANTHER" id="PTHR43479:SF21">
    <property type="entry name" value="TRANSCRIPTIONAL REGULATOR, TETR FAMILY"/>
    <property type="match status" value="1"/>
</dbReference>
<dbReference type="InterPro" id="IPR009057">
    <property type="entry name" value="Homeodomain-like_sf"/>
</dbReference>
<comment type="caution">
    <text evidence="4">The sequence shown here is derived from an EMBL/GenBank/DDBJ whole genome shotgun (WGS) entry which is preliminary data.</text>
</comment>
<dbReference type="InterPro" id="IPR001647">
    <property type="entry name" value="HTH_TetR"/>
</dbReference>
<accession>A0A0N8NST3</accession>
<dbReference type="Proteomes" id="UP000050326">
    <property type="component" value="Unassembled WGS sequence"/>
</dbReference>
<evidence type="ECO:0000259" key="3">
    <source>
        <dbReference type="PROSITE" id="PS50977"/>
    </source>
</evidence>
<dbReference type="PROSITE" id="PS50977">
    <property type="entry name" value="HTH_TETR_2"/>
    <property type="match status" value="1"/>
</dbReference>
<dbReference type="SUPFAM" id="SSF46689">
    <property type="entry name" value="Homeodomain-like"/>
    <property type="match status" value="1"/>
</dbReference>
<dbReference type="GO" id="GO:0003677">
    <property type="term" value="F:DNA binding"/>
    <property type="evidence" value="ECO:0007669"/>
    <property type="project" value="UniProtKB-UniRule"/>
</dbReference>
<protein>
    <submittedName>
        <fullName evidence="4">HTH-type transcriptional repressor KstR2</fullName>
    </submittedName>
</protein>
<evidence type="ECO:0000313" key="5">
    <source>
        <dbReference type="Proteomes" id="UP000050326"/>
    </source>
</evidence>
<organism evidence="4 5">
    <name type="scientific">Oxobacter pfennigii</name>
    <dbReference type="NCBI Taxonomy" id="36849"/>
    <lineage>
        <taxon>Bacteria</taxon>
        <taxon>Bacillati</taxon>
        <taxon>Bacillota</taxon>
        <taxon>Clostridia</taxon>
        <taxon>Eubacteriales</taxon>
        <taxon>Clostridiaceae</taxon>
        <taxon>Oxobacter</taxon>
    </lineage>
</organism>
<dbReference type="PANTHER" id="PTHR43479">
    <property type="entry name" value="ACREF/ENVCD OPERON REPRESSOR-RELATED"/>
    <property type="match status" value="1"/>
</dbReference>
<keyword evidence="1 2" id="KW-0238">DNA-binding</keyword>
<proteinExistence type="predicted"/>
<dbReference type="InterPro" id="IPR050624">
    <property type="entry name" value="HTH-type_Tx_Regulator"/>
</dbReference>
<gene>
    <name evidence="4" type="primary">kstR2_7</name>
    <name evidence="4" type="ORF">OXPF_36810</name>
</gene>
<feature type="DNA-binding region" description="H-T-H motif" evidence="2">
    <location>
        <begin position="39"/>
        <end position="58"/>
    </location>
</feature>
<feature type="domain" description="HTH tetR-type" evidence="3">
    <location>
        <begin position="16"/>
        <end position="76"/>
    </location>
</feature>
<evidence type="ECO:0000313" key="4">
    <source>
        <dbReference type="EMBL" id="KPU42912.1"/>
    </source>
</evidence>
<reference evidence="4 5" key="1">
    <citation type="submission" date="2015-09" db="EMBL/GenBank/DDBJ databases">
        <title>Genome sequence of Oxobacter pfennigii DSM 3222.</title>
        <authorList>
            <person name="Poehlein A."/>
            <person name="Bengelsdorf F.R."/>
            <person name="Schiel-Bengelsdorf B."/>
            <person name="Duerre P."/>
            <person name="Daniel R."/>
        </authorList>
    </citation>
    <scope>NUCLEOTIDE SEQUENCE [LARGE SCALE GENOMIC DNA]</scope>
    <source>
        <strain evidence="4 5">DSM 3222</strain>
    </source>
</reference>
<dbReference type="PATRIC" id="fig|36849.3.peg.3888"/>
<dbReference type="Pfam" id="PF00440">
    <property type="entry name" value="TetR_N"/>
    <property type="match status" value="1"/>
</dbReference>
<dbReference type="EMBL" id="LKET01000051">
    <property type="protein sequence ID" value="KPU42912.1"/>
    <property type="molecule type" value="Genomic_DNA"/>
</dbReference>
<dbReference type="PRINTS" id="PR00455">
    <property type="entry name" value="HTHTETR"/>
</dbReference>
<keyword evidence="5" id="KW-1185">Reference proteome</keyword>
<dbReference type="Gene3D" id="1.10.357.10">
    <property type="entry name" value="Tetracycline Repressor, domain 2"/>
    <property type="match status" value="1"/>
</dbReference>
<dbReference type="AlphaFoldDB" id="A0A0N8NST3"/>
<sequence>MITGDVIMNGYEKRTKLKKESILQIATKLFAERGITDVSISEIAAKAGVSQVSIYNYFGDKSNLAKEAFISYIGQVVQEYDELLDKDIPFSEKIEQIMSKKRNAILELSHSGFGRQALEDKALQQIYEEAASIQAQSIYLKFIQVGKKAGALDPSISDDALLKFLLASASIMRQPDYYKKSAEDKKDLLKLFLYGLLGKYH</sequence>
<dbReference type="STRING" id="36849.OXPF_36810"/>
<name>A0A0N8NST3_9CLOT</name>
<evidence type="ECO:0000256" key="1">
    <source>
        <dbReference type="ARBA" id="ARBA00023125"/>
    </source>
</evidence>